<keyword evidence="5" id="KW-1133">Transmembrane helix</keyword>
<dbReference type="CDD" id="cd16328">
    <property type="entry name" value="RseA_N"/>
    <property type="match status" value="1"/>
</dbReference>
<dbReference type="OrthoDB" id="6194196at2"/>
<dbReference type="PANTHER" id="PTHR38104:SF1">
    <property type="entry name" value="ANTI-SIGMA-E FACTOR RSEA"/>
    <property type="match status" value="1"/>
</dbReference>
<sequence length="234" mass="25751">MSESKFETISSLVDNYRATSDKSSVDKALDDILKDEHLTSVWQNYHLIGDVMREEVADTLEFDISQQISDAIAQEATILSPNNSTTPNELITETYSKTSDVTSEQQALPQSSNVISAQERFKAKVVKLLRPIGQVAIAASAAGLMIVGVQQNSADNNLVEPLIPSQVVQTVPLSGFANPVSFNVNADSNQQTQQMTAKQKNAQRIAQQRRFQALLLDHQQQVKLQQAPTIEKAK</sequence>
<reference evidence="9 10" key="1">
    <citation type="submission" date="2019-01" db="EMBL/GenBank/DDBJ databases">
        <title>Litorilituus lipolytica sp. nov., isolated from intertidal sand of the Yellow Sea in China.</title>
        <authorList>
            <person name="Liu A."/>
        </authorList>
    </citation>
    <scope>NUCLEOTIDE SEQUENCE [LARGE SCALE GENOMIC DNA]</scope>
    <source>
        <strain evidence="9 10">RZ04</strain>
    </source>
</reference>
<keyword evidence="3" id="KW-1003">Cell membrane</keyword>
<dbReference type="PANTHER" id="PTHR38104">
    <property type="match status" value="1"/>
</dbReference>
<dbReference type="Pfam" id="PF03873">
    <property type="entry name" value="RseA_C"/>
    <property type="match status" value="1"/>
</dbReference>
<evidence type="ECO:0000256" key="3">
    <source>
        <dbReference type="ARBA" id="ARBA00022475"/>
    </source>
</evidence>
<dbReference type="InterPro" id="IPR005573">
    <property type="entry name" value="Anti-sigma_E_RseA_C"/>
</dbReference>
<dbReference type="SUPFAM" id="SSF89069">
    <property type="entry name" value="N-terminal, cytoplasmic domain of anti-sigmaE factor RseA"/>
    <property type="match status" value="1"/>
</dbReference>
<dbReference type="EMBL" id="SAWY01000011">
    <property type="protein sequence ID" value="TPH16562.1"/>
    <property type="molecule type" value="Genomic_DNA"/>
</dbReference>
<dbReference type="Pfam" id="PF03872">
    <property type="entry name" value="RseA_N"/>
    <property type="match status" value="1"/>
</dbReference>
<dbReference type="RefSeq" id="WP_140602560.1">
    <property type="nucleotide sequence ID" value="NZ_SAWY01000011.1"/>
</dbReference>
<evidence type="ECO:0000313" key="10">
    <source>
        <dbReference type="Proteomes" id="UP000315303"/>
    </source>
</evidence>
<evidence type="ECO:0000256" key="6">
    <source>
        <dbReference type="ARBA" id="ARBA00023136"/>
    </source>
</evidence>
<dbReference type="AlphaFoldDB" id="A0A502KY44"/>
<gene>
    <name evidence="9" type="ORF">EPA86_06200</name>
</gene>
<comment type="subcellular location">
    <subcellularLocation>
        <location evidence="1">Cell membrane</location>
        <topology evidence="1">Single-pass membrane protein</topology>
    </subcellularLocation>
</comment>
<evidence type="ECO:0000256" key="5">
    <source>
        <dbReference type="ARBA" id="ARBA00022989"/>
    </source>
</evidence>
<keyword evidence="6" id="KW-0472">Membrane</keyword>
<comment type="caution">
    <text evidence="9">The sequence shown here is derived from an EMBL/GenBank/DDBJ whole genome shotgun (WGS) entry which is preliminary data.</text>
</comment>
<dbReference type="GO" id="GO:0016989">
    <property type="term" value="F:sigma factor antagonist activity"/>
    <property type="evidence" value="ECO:0007669"/>
    <property type="project" value="InterPro"/>
</dbReference>
<evidence type="ECO:0000313" key="9">
    <source>
        <dbReference type="EMBL" id="TPH16562.1"/>
    </source>
</evidence>
<proteinExistence type="inferred from homology"/>
<feature type="domain" description="Anti sigma-E protein RseA N-terminal" evidence="7">
    <location>
        <begin position="7"/>
        <end position="84"/>
    </location>
</feature>
<evidence type="ECO:0000256" key="4">
    <source>
        <dbReference type="ARBA" id="ARBA00022692"/>
    </source>
</evidence>
<evidence type="ECO:0000259" key="7">
    <source>
        <dbReference type="Pfam" id="PF03872"/>
    </source>
</evidence>
<accession>A0A502KY44</accession>
<organism evidence="9 10">
    <name type="scientific">Litorilituus lipolyticus</name>
    <dbReference type="NCBI Taxonomy" id="2491017"/>
    <lineage>
        <taxon>Bacteria</taxon>
        <taxon>Pseudomonadati</taxon>
        <taxon>Pseudomonadota</taxon>
        <taxon>Gammaproteobacteria</taxon>
        <taxon>Alteromonadales</taxon>
        <taxon>Colwelliaceae</taxon>
        <taxon>Litorilituus</taxon>
    </lineage>
</organism>
<dbReference type="GO" id="GO:0005886">
    <property type="term" value="C:plasma membrane"/>
    <property type="evidence" value="ECO:0007669"/>
    <property type="project" value="UniProtKB-SubCell"/>
</dbReference>
<dbReference type="InterPro" id="IPR005572">
    <property type="entry name" value="Anti-sigma_E_RseA_N"/>
</dbReference>
<dbReference type="InterPro" id="IPR036147">
    <property type="entry name" value="Anti-sigma_E_RseA_N_sf"/>
</dbReference>
<dbReference type="InterPro" id="IPR026279">
    <property type="entry name" value="RseA"/>
</dbReference>
<dbReference type="PIRSF" id="PIRSF016938">
    <property type="entry name" value="RseA"/>
    <property type="match status" value="1"/>
</dbReference>
<comment type="similarity">
    <text evidence="2">Belongs to the RseA family.</text>
</comment>
<dbReference type="InterPro" id="IPR052383">
    <property type="entry name" value="Anti-sigma-E_RseA-like"/>
</dbReference>
<evidence type="ECO:0000259" key="8">
    <source>
        <dbReference type="Pfam" id="PF03873"/>
    </source>
</evidence>
<protein>
    <submittedName>
        <fullName evidence="9">Transcriptional regulator</fullName>
    </submittedName>
</protein>
<dbReference type="Gene3D" id="1.10.10.880">
    <property type="entry name" value="Anti sigma-E protein RseA, N-terminal domain"/>
    <property type="match status" value="1"/>
</dbReference>
<evidence type="ECO:0000256" key="2">
    <source>
        <dbReference type="ARBA" id="ARBA00005837"/>
    </source>
</evidence>
<keyword evidence="10" id="KW-1185">Reference proteome</keyword>
<dbReference type="Proteomes" id="UP000315303">
    <property type="component" value="Unassembled WGS sequence"/>
</dbReference>
<keyword evidence="4" id="KW-0812">Transmembrane</keyword>
<name>A0A502KY44_9GAMM</name>
<evidence type="ECO:0000256" key="1">
    <source>
        <dbReference type="ARBA" id="ARBA00004162"/>
    </source>
</evidence>
<feature type="domain" description="Anti sigma-E protein RseA C-terminal" evidence="8">
    <location>
        <begin position="165"/>
        <end position="223"/>
    </location>
</feature>